<name>A0A9D4EQQ6_DREPO</name>
<evidence type="ECO:0000313" key="1">
    <source>
        <dbReference type="EMBL" id="KAH3784632.1"/>
    </source>
</evidence>
<keyword evidence="2" id="KW-1185">Reference proteome</keyword>
<proteinExistence type="predicted"/>
<gene>
    <name evidence="1" type="ORF">DPMN_162593</name>
</gene>
<comment type="caution">
    <text evidence="1">The sequence shown here is derived from an EMBL/GenBank/DDBJ whole genome shotgun (WGS) entry which is preliminary data.</text>
</comment>
<accession>A0A9D4EQQ6</accession>
<protein>
    <submittedName>
        <fullName evidence="1">Uncharacterized protein</fullName>
    </submittedName>
</protein>
<reference evidence="1" key="2">
    <citation type="submission" date="2020-11" db="EMBL/GenBank/DDBJ databases">
        <authorList>
            <person name="McCartney M.A."/>
            <person name="Auch B."/>
            <person name="Kono T."/>
            <person name="Mallez S."/>
            <person name="Becker A."/>
            <person name="Gohl D.M."/>
            <person name="Silverstein K.A.T."/>
            <person name="Koren S."/>
            <person name="Bechman K.B."/>
            <person name="Herman A."/>
            <person name="Abrahante J.E."/>
            <person name="Garbe J."/>
        </authorList>
    </citation>
    <scope>NUCLEOTIDE SEQUENCE</scope>
    <source>
        <strain evidence="1">Duluth1</strain>
        <tissue evidence="1">Whole animal</tissue>
    </source>
</reference>
<dbReference type="AlphaFoldDB" id="A0A9D4EQQ6"/>
<sequence>MNDFKYDNLAAAVLTFISIYFPSRDNLQSVIQSSFTSKTSKERKRELVIIEQE</sequence>
<evidence type="ECO:0000313" key="2">
    <source>
        <dbReference type="Proteomes" id="UP000828390"/>
    </source>
</evidence>
<organism evidence="1 2">
    <name type="scientific">Dreissena polymorpha</name>
    <name type="common">Zebra mussel</name>
    <name type="synonym">Mytilus polymorpha</name>
    <dbReference type="NCBI Taxonomy" id="45954"/>
    <lineage>
        <taxon>Eukaryota</taxon>
        <taxon>Metazoa</taxon>
        <taxon>Spiralia</taxon>
        <taxon>Lophotrochozoa</taxon>
        <taxon>Mollusca</taxon>
        <taxon>Bivalvia</taxon>
        <taxon>Autobranchia</taxon>
        <taxon>Heteroconchia</taxon>
        <taxon>Euheterodonta</taxon>
        <taxon>Imparidentia</taxon>
        <taxon>Neoheterodontei</taxon>
        <taxon>Myida</taxon>
        <taxon>Dreissenoidea</taxon>
        <taxon>Dreissenidae</taxon>
        <taxon>Dreissena</taxon>
    </lineage>
</organism>
<dbReference type="EMBL" id="JAIWYP010000008">
    <property type="protein sequence ID" value="KAH3784632.1"/>
    <property type="molecule type" value="Genomic_DNA"/>
</dbReference>
<dbReference type="Proteomes" id="UP000828390">
    <property type="component" value="Unassembled WGS sequence"/>
</dbReference>
<reference evidence="1" key="1">
    <citation type="journal article" date="2019" name="bioRxiv">
        <title>The Genome of the Zebra Mussel, Dreissena polymorpha: A Resource for Invasive Species Research.</title>
        <authorList>
            <person name="McCartney M.A."/>
            <person name="Auch B."/>
            <person name="Kono T."/>
            <person name="Mallez S."/>
            <person name="Zhang Y."/>
            <person name="Obille A."/>
            <person name="Becker A."/>
            <person name="Abrahante J.E."/>
            <person name="Garbe J."/>
            <person name="Badalamenti J.P."/>
            <person name="Herman A."/>
            <person name="Mangelson H."/>
            <person name="Liachko I."/>
            <person name="Sullivan S."/>
            <person name="Sone E.D."/>
            <person name="Koren S."/>
            <person name="Silverstein K.A.T."/>
            <person name="Beckman K.B."/>
            <person name="Gohl D.M."/>
        </authorList>
    </citation>
    <scope>NUCLEOTIDE SEQUENCE</scope>
    <source>
        <strain evidence="1">Duluth1</strain>
        <tissue evidence="1">Whole animal</tissue>
    </source>
</reference>